<sequence length="89" mass="9668">MSAFEEFGLHPSIICAVEDLDWTLPTPVQAEAVPLILGGGDVCICAETGTGKTAAFGLASLQEIYEQRKYQECYTLTLLYSIGTNNTFM</sequence>
<dbReference type="Gene3D" id="3.40.50.300">
    <property type="entry name" value="P-loop containing nucleotide triphosphate hydrolases"/>
    <property type="match status" value="1"/>
</dbReference>
<dbReference type="PANTHER" id="PTHR47959">
    <property type="entry name" value="ATP-DEPENDENT RNA HELICASE RHLE-RELATED"/>
    <property type="match status" value="1"/>
</dbReference>
<dbReference type="InterPro" id="IPR027417">
    <property type="entry name" value="P-loop_NTPase"/>
</dbReference>
<dbReference type="GO" id="GO:0003724">
    <property type="term" value="F:RNA helicase activity"/>
    <property type="evidence" value="ECO:0007669"/>
    <property type="project" value="InterPro"/>
</dbReference>
<dbReference type="GO" id="GO:0005524">
    <property type="term" value="F:ATP binding"/>
    <property type="evidence" value="ECO:0007669"/>
    <property type="project" value="UniProtKB-KW"/>
</dbReference>
<keyword evidence="3 7" id="KW-0347">Helicase</keyword>
<evidence type="ECO:0000313" key="7">
    <source>
        <dbReference type="EMBL" id="EER02556.1"/>
    </source>
</evidence>
<dbReference type="PROSITE" id="PS51195">
    <property type="entry name" value="Q_MOTIF"/>
    <property type="match status" value="1"/>
</dbReference>
<evidence type="ECO:0000259" key="6">
    <source>
        <dbReference type="PROSITE" id="PS51195"/>
    </source>
</evidence>
<organism evidence="8">
    <name type="scientific">Perkinsus marinus (strain ATCC 50983 / TXsc)</name>
    <dbReference type="NCBI Taxonomy" id="423536"/>
    <lineage>
        <taxon>Eukaryota</taxon>
        <taxon>Sar</taxon>
        <taxon>Alveolata</taxon>
        <taxon>Perkinsozoa</taxon>
        <taxon>Perkinsea</taxon>
        <taxon>Perkinsida</taxon>
        <taxon>Perkinsidae</taxon>
        <taxon>Perkinsus</taxon>
    </lineage>
</organism>
<name>C5LKZ2_PERM5</name>
<reference evidence="7 8" key="1">
    <citation type="submission" date="2008-07" db="EMBL/GenBank/DDBJ databases">
        <authorList>
            <person name="El-Sayed N."/>
            <person name="Caler E."/>
            <person name="Inman J."/>
            <person name="Amedeo P."/>
            <person name="Hass B."/>
            <person name="Wortman J."/>
        </authorList>
    </citation>
    <scope>NUCLEOTIDE SEQUENCE [LARGE SCALE GENOMIC DNA]</scope>
    <source>
        <strain evidence="8">ATCC 50983 / TXsc</strain>
    </source>
</reference>
<dbReference type="PANTHER" id="PTHR47959:SF13">
    <property type="entry name" value="ATP-DEPENDENT RNA HELICASE RHLE"/>
    <property type="match status" value="1"/>
</dbReference>
<evidence type="ECO:0000256" key="4">
    <source>
        <dbReference type="ARBA" id="ARBA00022840"/>
    </source>
</evidence>
<keyword evidence="8" id="KW-1185">Reference proteome</keyword>
<dbReference type="GO" id="GO:0016787">
    <property type="term" value="F:hydrolase activity"/>
    <property type="evidence" value="ECO:0007669"/>
    <property type="project" value="UniProtKB-KW"/>
</dbReference>
<evidence type="ECO:0000256" key="5">
    <source>
        <dbReference type="PROSITE-ProRule" id="PRU00552"/>
    </source>
</evidence>
<dbReference type="Proteomes" id="UP000007800">
    <property type="component" value="Unassembled WGS sequence"/>
</dbReference>
<feature type="short sequence motif" description="Q motif" evidence="5">
    <location>
        <begin position="2"/>
        <end position="30"/>
    </location>
</feature>
<gene>
    <name evidence="7" type="ORF">Pmar_PMAR005897</name>
</gene>
<protein>
    <submittedName>
        <fullName evidence="7">DEAD box ATP-dependent RNA helicase, putative</fullName>
    </submittedName>
</protein>
<dbReference type="InterPro" id="IPR011545">
    <property type="entry name" value="DEAD/DEAH_box_helicase_dom"/>
</dbReference>
<dbReference type="Pfam" id="PF00270">
    <property type="entry name" value="DEAD"/>
    <property type="match status" value="1"/>
</dbReference>
<dbReference type="GO" id="GO:0003676">
    <property type="term" value="F:nucleic acid binding"/>
    <property type="evidence" value="ECO:0007669"/>
    <property type="project" value="InterPro"/>
</dbReference>
<feature type="domain" description="DEAD-box RNA helicase Q" evidence="6">
    <location>
        <begin position="2"/>
        <end position="30"/>
    </location>
</feature>
<proteinExistence type="predicted"/>
<dbReference type="GO" id="GO:0005829">
    <property type="term" value="C:cytosol"/>
    <property type="evidence" value="ECO:0007669"/>
    <property type="project" value="TreeGrafter"/>
</dbReference>
<dbReference type="RefSeq" id="XP_002769838.1">
    <property type="nucleotide sequence ID" value="XM_002769792.1"/>
</dbReference>
<keyword evidence="4" id="KW-0067">ATP-binding</keyword>
<dbReference type="EMBL" id="GG683038">
    <property type="protein sequence ID" value="EER02556.1"/>
    <property type="molecule type" value="Genomic_DNA"/>
</dbReference>
<dbReference type="OrthoDB" id="1191041at2759"/>
<dbReference type="SUPFAM" id="SSF52540">
    <property type="entry name" value="P-loop containing nucleoside triphosphate hydrolases"/>
    <property type="match status" value="1"/>
</dbReference>
<dbReference type="InParanoid" id="C5LKZ2"/>
<evidence type="ECO:0000313" key="8">
    <source>
        <dbReference type="Proteomes" id="UP000007800"/>
    </source>
</evidence>
<accession>C5LKZ2</accession>
<keyword evidence="2" id="KW-0378">Hydrolase</keyword>
<dbReference type="AlphaFoldDB" id="C5LKZ2"/>
<dbReference type="InterPro" id="IPR050079">
    <property type="entry name" value="DEAD_box_RNA_helicase"/>
</dbReference>
<evidence type="ECO:0000256" key="1">
    <source>
        <dbReference type="ARBA" id="ARBA00022741"/>
    </source>
</evidence>
<dbReference type="InterPro" id="IPR014014">
    <property type="entry name" value="RNA_helicase_DEAD_Q_motif"/>
</dbReference>
<dbReference type="OMA" id="ECYTLTL"/>
<dbReference type="GeneID" id="9047706"/>
<evidence type="ECO:0000256" key="3">
    <source>
        <dbReference type="ARBA" id="ARBA00022806"/>
    </source>
</evidence>
<keyword evidence="1" id="KW-0547">Nucleotide-binding</keyword>
<evidence type="ECO:0000256" key="2">
    <source>
        <dbReference type="ARBA" id="ARBA00022801"/>
    </source>
</evidence>